<dbReference type="InterPro" id="IPR018095">
    <property type="entry name" value="Thymidylate_kin_CS"/>
</dbReference>
<feature type="transmembrane region" description="Helical" evidence="13">
    <location>
        <begin position="431"/>
        <end position="453"/>
    </location>
</feature>
<keyword evidence="6 11" id="KW-0547">Nucleotide-binding</keyword>
<evidence type="ECO:0000256" key="7">
    <source>
        <dbReference type="ARBA" id="ARBA00022777"/>
    </source>
</evidence>
<keyword evidence="16" id="KW-1185">Reference proteome</keyword>
<sequence length="789" mass="82749">MSRSASLGAPGEARSVLAIKPFRRLWISLSLSGLGDWLSLLAMVSLAVVLTRDAAPAVPYLAVSGVLALRLLPWLLLSAPAARAADRLDPRFTLVGADALRGLLYLSVPLVGRLDWLLAAHLLAEAAALFRAPAKEAAIGGLVPKKRVAQADRIALLAGYWTAPVAAGLFAVLAGVGTVLGALAPALAGPRADLALYLAPPVLLAAAAIAWTAPVQGRPRTERPEKRPEPAPEPAPQQPAADEQPTQEVRTVEVDPNELTAPIGTAETLQVPALPDPEEQKAKEEARKAEEAKRKAEERARLRAERQAAAEERRKARRTGSETDPLGTLRDGFRSAGSGALPRALLLGMLGSFAAGGALVGVGRILADRLGAGSAGFGVLFGALAAGAVLGVLAGPRTLRQFSRRRLFGLALGASAVALLLIGLIPNMALAAVLSLAVGAGTGLAWTIGLTLLTQEADGPTRPAIPAFAYTAGRTALFAAAVVAPLPALLIGDHTLAVRELTYDVLGSGVVLVIAALAALVVAVLCYRRMNGEPGDVPLVTELLAALRGVPVPGDKGAGEQERPPGTFIVLEGGEGAGKSTQVGQLSVWLRDEGFEVVTTREPGSTRLGMRLRALLLDKEHTGMSPRAEALLYAADRADHVNEVILPALRRGAIVISDRYVDSTLAYQGAGRDLPVSEIARINDWATAGLVPQLTVLLDLPAEDGLARLGGTTDRIEAESQEFHDRVRRGFLDLAERDAGRYLVVDARGPAEQITREIQRRIRPLLPDPVPQDAEAITGMMPVVKDDEG</sequence>
<feature type="transmembrane region" description="Helical" evidence="13">
    <location>
        <begin position="194"/>
        <end position="213"/>
    </location>
</feature>
<evidence type="ECO:0000256" key="8">
    <source>
        <dbReference type="ARBA" id="ARBA00022840"/>
    </source>
</evidence>
<dbReference type="InterPro" id="IPR027417">
    <property type="entry name" value="P-loop_NTPase"/>
</dbReference>
<evidence type="ECO:0000256" key="13">
    <source>
        <dbReference type="SAM" id="Phobius"/>
    </source>
</evidence>
<evidence type="ECO:0000259" key="14">
    <source>
        <dbReference type="Pfam" id="PF02223"/>
    </source>
</evidence>
<dbReference type="GO" id="GO:0006227">
    <property type="term" value="P:dUDP biosynthetic process"/>
    <property type="evidence" value="ECO:0007669"/>
    <property type="project" value="TreeGrafter"/>
</dbReference>
<evidence type="ECO:0000256" key="1">
    <source>
        <dbReference type="ARBA" id="ARBA00009776"/>
    </source>
</evidence>
<evidence type="ECO:0000256" key="4">
    <source>
        <dbReference type="ARBA" id="ARBA00022679"/>
    </source>
</evidence>
<name>A0A7W8VFF4_9ACTN</name>
<comment type="catalytic activity">
    <reaction evidence="9 11">
        <text>dTMP + ATP = dTDP + ADP</text>
        <dbReference type="Rhea" id="RHEA:13517"/>
        <dbReference type="ChEBI" id="CHEBI:30616"/>
        <dbReference type="ChEBI" id="CHEBI:58369"/>
        <dbReference type="ChEBI" id="CHEBI:63528"/>
        <dbReference type="ChEBI" id="CHEBI:456216"/>
        <dbReference type="EC" id="2.7.4.9"/>
    </reaction>
</comment>
<dbReference type="AlphaFoldDB" id="A0A7W8VFF4"/>
<keyword evidence="13" id="KW-0472">Membrane</keyword>
<dbReference type="InterPro" id="IPR036259">
    <property type="entry name" value="MFS_trans_sf"/>
</dbReference>
<keyword evidence="7 11" id="KW-0418">Kinase</keyword>
<dbReference type="InterPro" id="IPR018094">
    <property type="entry name" value="Thymidylate_kinase"/>
</dbReference>
<dbReference type="Proteomes" id="UP000572635">
    <property type="component" value="Unassembled WGS sequence"/>
</dbReference>
<evidence type="ECO:0000256" key="2">
    <source>
        <dbReference type="ARBA" id="ARBA00012980"/>
    </source>
</evidence>
<evidence type="ECO:0000256" key="10">
    <source>
        <dbReference type="ARBA" id="ARBA00057735"/>
    </source>
</evidence>
<evidence type="ECO:0000313" key="16">
    <source>
        <dbReference type="Proteomes" id="UP000572635"/>
    </source>
</evidence>
<comment type="function">
    <text evidence="10 11">Phosphorylation of dTMP to form dTDP in both de novo and salvage pathways of dTTP synthesis.</text>
</comment>
<dbReference type="NCBIfam" id="TIGR00041">
    <property type="entry name" value="DTMP_kinase"/>
    <property type="match status" value="1"/>
</dbReference>
<dbReference type="Gene3D" id="3.40.50.300">
    <property type="entry name" value="P-loop containing nucleotide triphosphate hydrolases"/>
    <property type="match status" value="1"/>
</dbReference>
<dbReference type="HAMAP" id="MF_00165">
    <property type="entry name" value="Thymidylate_kinase"/>
    <property type="match status" value="1"/>
</dbReference>
<evidence type="ECO:0000256" key="3">
    <source>
        <dbReference type="ARBA" id="ARBA00017144"/>
    </source>
</evidence>
<dbReference type="SUPFAM" id="SSF103473">
    <property type="entry name" value="MFS general substrate transporter"/>
    <property type="match status" value="1"/>
</dbReference>
<gene>
    <name evidence="11" type="primary">tmk</name>
    <name evidence="15" type="ORF">HDA36_004147</name>
</gene>
<dbReference type="PROSITE" id="PS01331">
    <property type="entry name" value="THYMIDYLATE_KINASE"/>
    <property type="match status" value="1"/>
</dbReference>
<feature type="transmembrane region" description="Helical" evidence="13">
    <location>
        <begin position="373"/>
        <end position="395"/>
    </location>
</feature>
<dbReference type="GO" id="GO:0006233">
    <property type="term" value="P:dTDP biosynthetic process"/>
    <property type="evidence" value="ECO:0007669"/>
    <property type="project" value="InterPro"/>
</dbReference>
<evidence type="ECO:0000256" key="12">
    <source>
        <dbReference type="SAM" id="MobiDB-lite"/>
    </source>
</evidence>
<reference evidence="15 16" key="1">
    <citation type="submission" date="2020-08" db="EMBL/GenBank/DDBJ databases">
        <title>Sequencing the genomes of 1000 actinobacteria strains.</title>
        <authorList>
            <person name="Klenk H.-P."/>
        </authorList>
    </citation>
    <scope>NUCLEOTIDE SEQUENCE [LARGE SCALE GENOMIC DNA]</scope>
    <source>
        <strain evidence="15 16">DSM 44551</strain>
    </source>
</reference>
<dbReference type="GO" id="GO:0005524">
    <property type="term" value="F:ATP binding"/>
    <property type="evidence" value="ECO:0007669"/>
    <property type="project" value="UniProtKB-UniRule"/>
</dbReference>
<feature type="compositionally biased region" description="Low complexity" evidence="12">
    <location>
        <begin position="238"/>
        <end position="248"/>
    </location>
</feature>
<feature type="transmembrane region" description="Helical" evidence="13">
    <location>
        <begin position="57"/>
        <end position="77"/>
    </location>
</feature>
<dbReference type="GO" id="GO:0006235">
    <property type="term" value="P:dTTP biosynthetic process"/>
    <property type="evidence" value="ECO:0007669"/>
    <property type="project" value="UniProtKB-UniRule"/>
</dbReference>
<proteinExistence type="inferred from homology"/>
<feature type="transmembrane region" description="Helical" evidence="13">
    <location>
        <begin position="506"/>
        <end position="527"/>
    </location>
</feature>
<dbReference type="RefSeq" id="WP_184394364.1">
    <property type="nucleotide sequence ID" value="NZ_BAAAJD010000144.1"/>
</dbReference>
<dbReference type="Gene3D" id="1.20.1250.20">
    <property type="entry name" value="MFS general substrate transporter like domains"/>
    <property type="match status" value="1"/>
</dbReference>
<dbReference type="EMBL" id="JACHDB010000001">
    <property type="protein sequence ID" value="MBB5434063.1"/>
    <property type="molecule type" value="Genomic_DNA"/>
</dbReference>
<feature type="transmembrane region" description="Helical" evidence="13">
    <location>
        <begin position="344"/>
        <end position="367"/>
    </location>
</feature>
<dbReference type="PANTHER" id="PTHR10344:SF4">
    <property type="entry name" value="UMP-CMP KINASE 2, MITOCHONDRIAL"/>
    <property type="match status" value="1"/>
</dbReference>
<evidence type="ECO:0000256" key="9">
    <source>
        <dbReference type="ARBA" id="ARBA00048743"/>
    </source>
</evidence>
<dbReference type="PANTHER" id="PTHR10344">
    <property type="entry name" value="THYMIDYLATE KINASE"/>
    <property type="match status" value="1"/>
</dbReference>
<evidence type="ECO:0000313" key="15">
    <source>
        <dbReference type="EMBL" id="MBB5434063.1"/>
    </source>
</evidence>
<keyword evidence="5 11" id="KW-0545">Nucleotide biosynthesis</keyword>
<dbReference type="SUPFAM" id="SSF52540">
    <property type="entry name" value="P-loop containing nucleoside triphosphate hydrolases"/>
    <property type="match status" value="1"/>
</dbReference>
<evidence type="ECO:0000256" key="5">
    <source>
        <dbReference type="ARBA" id="ARBA00022727"/>
    </source>
</evidence>
<dbReference type="GO" id="GO:0005829">
    <property type="term" value="C:cytosol"/>
    <property type="evidence" value="ECO:0007669"/>
    <property type="project" value="TreeGrafter"/>
</dbReference>
<feature type="region of interest" description="Disordered" evidence="12">
    <location>
        <begin position="216"/>
        <end position="331"/>
    </location>
</feature>
<keyword evidence="13" id="KW-1133">Transmembrane helix</keyword>
<feature type="transmembrane region" description="Helical" evidence="13">
    <location>
        <begin position="25"/>
        <end position="51"/>
    </location>
</feature>
<accession>A0A7W8VFF4</accession>
<organism evidence="15 16">
    <name type="scientific">Nocardiopsis composta</name>
    <dbReference type="NCBI Taxonomy" id="157465"/>
    <lineage>
        <taxon>Bacteria</taxon>
        <taxon>Bacillati</taxon>
        <taxon>Actinomycetota</taxon>
        <taxon>Actinomycetes</taxon>
        <taxon>Streptosporangiales</taxon>
        <taxon>Nocardiopsidaceae</taxon>
        <taxon>Nocardiopsis</taxon>
    </lineage>
</organism>
<comment type="similarity">
    <text evidence="1 11">Belongs to the thymidylate kinase family.</text>
</comment>
<dbReference type="Pfam" id="PF02223">
    <property type="entry name" value="Thymidylate_kin"/>
    <property type="match status" value="1"/>
</dbReference>
<dbReference type="InterPro" id="IPR039430">
    <property type="entry name" value="Thymidylate_kin-like_dom"/>
</dbReference>
<feature type="transmembrane region" description="Helical" evidence="13">
    <location>
        <begin position="465"/>
        <end position="486"/>
    </location>
</feature>
<comment type="caution">
    <text evidence="15">The sequence shown here is derived from an EMBL/GenBank/DDBJ whole genome shotgun (WGS) entry which is preliminary data.</text>
</comment>
<protein>
    <recommendedName>
        <fullName evidence="3 11">Thymidylate kinase</fullName>
        <ecNumber evidence="2 11">2.7.4.9</ecNumber>
    </recommendedName>
    <alternativeName>
        <fullName evidence="11">dTMP kinase</fullName>
    </alternativeName>
</protein>
<dbReference type="EC" id="2.7.4.9" evidence="2 11"/>
<keyword evidence="13" id="KW-0812">Transmembrane</keyword>
<dbReference type="CDD" id="cd01672">
    <property type="entry name" value="TMPK"/>
    <property type="match status" value="1"/>
</dbReference>
<feature type="transmembrane region" description="Helical" evidence="13">
    <location>
        <begin position="155"/>
        <end position="188"/>
    </location>
</feature>
<feature type="binding site" evidence="11">
    <location>
        <begin position="573"/>
        <end position="580"/>
    </location>
    <ligand>
        <name>ATP</name>
        <dbReference type="ChEBI" id="CHEBI:30616"/>
    </ligand>
</feature>
<keyword evidence="8 11" id="KW-0067">ATP-binding</keyword>
<feature type="transmembrane region" description="Helical" evidence="13">
    <location>
        <begin position="407"/>
        <end position="425"/>
    </location>
</feature>
<feature type="compositionally biased region" description="Basic and acidic residues" evidence="12">
    <location>
        <begin position="278"/>
        <end position="314"/>
    </location>
</feature>
<keyword evidence="4 11" id="KW-0808">Transferase</keyword>
<evidence type="ECO:0000256" key="11">
    <source>
        <dbReference type="HAMAP-Rule" id="MF_00165"/>
    </source>
</evidence>
<feature type="domain" description="Thymidylate kinase-like" evidence="14">
    <location>
        <begin position="571"/>
        <end position="758"/>
    </location>
</feature>
<dbReference type="FunFam" id="3.40.50.300:FF:000225">
    <property type="entry name" value="Thymidylate kinase"/>
    <property type="match status" value="1"/>
</dbReference>
<dbReference type="GO" id="GO:0004798">
    <property type="term" value="F:dTMP kinase activity"/>
    <property type="evidence" value="ECO:0007669"/>
    <property type="project" value="UniProtKB-UniRule"/>
</dbReference>
<feature type="compositionally biased region" description="Basic and acidic residues" evidence="12">
    <location>
        <begin position="219"/>
        <end position="230"/>
    </location>
</feature>
<evidence type="ECO:0000256" key="6">
    <source>
        <dbReference type="ARBA" id="ARBA00022741"/>
    </source>
</evidence>